<sequence length="206" mass="22655">MRCEGTRSPVVVDLTRPDVCGLALLPLPPGTYITRFAPTDCPTTRFRQKSHALFRLIVSRHIHVRQKSYTDNATKTCLGFPRRPCPATQPVATPSLRLLPLSPVHSSSRMATSSKQGAMESDARSPAITVERNPPEWACPPGRFPLKFDAQETCYLLKGKVKAYAKGSSEFVEFGAGDLVIFPKGLSCTWDVAAAVDKHYKFDSCS</sequence>
<protein>
    <recommendedName>
        <fullName evidence="2">(S)-ureidoglycine aminohydrolase cupin domain-containing protein</fullName>
    </recommendedName>
</protein>
<feature type="compositionally biased region" description="Polar residues" evidence="1">
    <location>
        <begin position="107"/>
        <end position="116"/>
    </location>
</feature>
<accession>A0A426YND0</accession>
<feature type="region of interest" description="Disordered" evidence="1">
    <location>
        <begin position="107"/>
        <end position="126"/>
    </location>
</feature>
<reference evidence="3 4" key="1">
    <citation type="journal article" date="2014" name="Agronomy (Basel)">
        <title>A Draft Genome Sequence for Ensete ventricosum, the Drought-Tolerant Tree Against Hunger.</title>
        <authorList>
            <person name="Harrison J."/>
            <person name="Moore K.A."/>
            <person name="Paszkiewicz K."/>
            <person name="Jones T."/>
            <person name="Grant M."/>
            <person name="Ambacheew D."/>
            <person name="Muzemil S."/>
            <person name="Studholme D.J."/>
        </authorList>
    </citation>
    <scope>NUCLEOTIDE SEQUENCE [LARGE SCALE GENOMIC DNA]</scope>
</reference>
<dbReference type="InterPro" id="IPR011051">
    <property type="entry name" value="RmlC_Cupin_sf"/>
</dbReference>
<evidence type="ECO:0000313" key="3">
    <source>
        <dbReference type="EMBL" id="RRT53210.1"/>
    </source>
</evidence>
<dbReference type="PANTHER" id="PTHR33271">
    <property type="entry name" value="OS04G0445200 PROTEIN"/>
    <property type="match status" value="1"/>
</dbReference>
<evidence type="ECO:0000259" key="2">
    <source>
        <dbReference type="Pfam" id="PF05899"/>
    </source>
</evidence>
<comment type="caution">
    <text evidence="3">The sequence shown here is derived from an EMBL/GenBank/DDBJ whole genome shotgun (WGS) entry which is preliminary data.</text>
</comment>
<dbReference type="Pfam" id="PF05899">
    <property type="entry name" value="Cupin_3"/>
    <property type="match status" value="1"/>
</dbReference>
<dbReference type="AlphaFoldDB" id="A0A426YND0"/>
<dbReference type="SUPFAM" id="SSF51182">
    <property type="entry name" value="RmlC-like cupins"/>
    <property type="match status" value="1"/>
</dbReference>
<feature type="domain" description="(S)-ureidoglycine aminohydrolase cupin" evidence="2">
    <location>
        <begin position="136"/>
        <end position="200"/>
    </location>
</feature>
<proteinExistence type="predicted"/>
<dbReference type="EMBL" id="AMZH03011250">
    <property type="protein sequence ID" value="RRT53210.1"/>
    <property type="molecule type" value="Genomic_DNA"/>
</dbReference>
<dbReference type="InterPro" id="IPR014710">
    <property type="entry name" value="RmlC-like_jellyroll"/>
</dbReference>
<dbReference type="Proteomes" id="UP000287651">
    <property type="component" value="Unassembled WGS sequence"/>
</dbReference>
<dbReference type="CDD" id="cd02227">
    <property type="entry name" value="cupin_TM1112-like"/>
    <property type="match status" value="1"/>
</dbReference>
<organism evidence="3 4">
    <name type="scientific">Ensete ventricosum</name>
    <name type="common">Abyssinian banana</name>
    <name type="synonym">Musa ensete</name>
    <dbReference type="NCBI Taxonomy" id="4639"/>
    <lineage>
        <taxon>Eukaryota</taxon>
        <taxon>Viridiplantae</taxon>
        <taxon>Streptophyta</taxon>
        <taxon>Embryophyta</taxon>
        <taxon>Tracheophyta</taxon>
        <taxon>Spermatophyta</taxon>
        <taxon>Magnoliopsida</taxon>
        <taxon>Liliopsida</taxon>
        <taxon>Zingiberales</taxon>
        <taxon>Musaceae</taxon>
        <taxon>Ensete</taxon>
    </lineage>
</organism>
<dbReference type="InterPro" id="IPR008579">
    <property type="entry name" value="UGlyAH_Cupin_dom"/>
</dbReference>
<name>A0A426YND0_ENSVE</name>
<gene>
    <name evidence="3" type="ORF">B296_00008333</name>
</gene>
<evidence type="ECO:0000256" key="1">
    <source>
        <dbReference type="SAM" id="MobiDB-lite"/>
    </source>
</evidence>
<dbReference type="PANTHER" id="PTHR33271:SF35">
    <property type="entry name" value="OS02G0620400 PROTEIN"/>
    <property type="match status" value="1"/>
</dbReference>
<dbReference type="Gene3D" id="2.60.120.10">
    <property type="entry name" value="Jelly Rolls"/>
    <property type="match status" value="1"/>
</dbReference>
<evidence type="ECO:0000313" key="4">
    <source>
        <dbReference type="Proteomes" id="UP000287651"/>
    </source>
</evidence>